<dbReference type="Proteomes" id="UP001050975">
    <property type="component" value="Unassembled WGS sequence"/>
</dbReference>
<gene>
    <name evidence="2" type="ORF">MiSe_55330</name>
</gene>
<name>A0AAV3XMG0_9CYAN</name>
<evidence type="ECO:0000313" key="2">
    <source>
        <dbReference type="EMBL" id="GET40722.1"/>
    </source>
</evidence>
<dbReference type="RefSeq" id="WP_307731554.1">
    <property type="nucleotide sequence ID" value="NZ_BLAY01000098.1"/>
</dbReference>
<sequence length="53" mass="6052">MTNVGEKLKQRREALSLTQQQVADQLGVTVTTVKNWEAGRYIPKLYLERCVTS</sequence>
<organism evidence="2 3">
    <name type="scientific">Microseira wollei NIES-4236</name>
    <dbReference type="NCBI Taxonomy" id="2530354"/>
    <lineage>
        <taxon>Bacteria</taxon>
        <taxon>Bacillati</taxon>
        <taxon>Cyanobacteriota</taxon>
        <taxon>Cyanophyceae</taxon>
        <taxon>Oscillatoriophycideae</taxon>
        <taxon>Aerosakkonematales</taxon>
        <taxon>Aerosakkonemataceae</taxon>
        <taxon>Microseira</taxon>
    </lineage>
</organism>
<dbReference type="CDD" id="cd00093">
    <property type="entry name" value="HTH_XRE"/>
    <property type="match status" value="1"/>
</dbReference>
<dbReference type="AlphaFoldDB" id="A0AAV3XMG0"/>
<proteinExistence type="predicted"/>
<dbReference type="PROSITE" id="PS50943">
    <property type="entry name" value="HTH_CROC1"/>
    <property type="match status" value="1"/>
</dbReference>
<dbReference type="SUPFAM" id="SSF47413">
    <property type="entry name" value="lambda repressor-like DNA-binding domains"/>
    <property type="match status" value="1"/>
</dbReference>
<dbReference type="InterPro" id="IPR010982">
    <property type="entry name" value="Lambda_DNA-bd_dom_sf"/>
</dbReference>
<evidence type="ECO:0000313" key="3">
    <source>
        <dbReference type="Proteomes" id="UP001050975"/>
    </source>
</evidence>
<dbReference type="Gene3D" id="1.10.260.40">
    <property type="entry name" value="lambda repressor-like DNA-binding domains"/>
    <property type="match status" value="1"/>
</dbReference>
<dbReference type="InterPro" id="IPR001387">
    <property type="entry name" value="Cro/C1-type_HTH"/>
</dbReference>
<dbReference type="Pfam" id="PF01381">
    <property type="entry name" value="HTH_3"/>
    <property type="match status" value="1"/>
</dbReference>
<dbReference type="EMBL" id="BLAY01000098">
    <property type="protein sequence ID" value="GET40722.1"/>
    <property type="molecule type" value="Genomic_DNA"/>
</dbReference>
<dbReference type="GO" id="GO:0003677">
    <property type="term" value="F:DNA binding"/>
    <property type="evidence" value="ECO:0007669"/>
    <property type="project" value="InterPro"/>
</dbReference>
<comment type="caution">
    <text evidence="2">The sequence shown here is derived from an EMBL/GenBank/DDBJ whole genome shotgun (WGS) entry which is preliminary data.</text>
</comment>
<feature type="domain" description="HTH cro/C1-type" evidence="1">
    <location>
        <begin position="8"/>
        <end position="45"/>
    </location>
</feature>
<accession>A0AAV3XMG0</accession>
<reference evidence="2" key="1">
    <citation type="submission" date="2019-10" db="EMBL/GenBank/DDBJ databases">
        <title>Draft genome sequece of Microseira wollei NIES-4236.</title>
        <authorList>
            <person name="Yamaguchi H."/>
            <person name="Suzuki S."/>
            <person name="Kawachi M."/>
        </authorList>
    </citation>
    <scope>NUCLEOTIDE SEQUENCE</scope>
    <source>
        <strain evidence="2">NIES-4236</strain>
    </source>
</reference>
<keyword evidence="3" id="KW-1185">Reference proteome</keyword>
<evidence type="ECO:0000259" key="1">
    <source>
        <dbReference type="PROSITE" id="PS50943"/>
    </source>
</evidence>
<protein>
    <recommendedName>
        <fullName evidence="1">HTH cro/C1-type domain-containing protein</fullName>
    </recommendedName>
</protein>